<dbReference type="STRING" id="3476.A0A2P5C056"/>
<dbReference type="GO" id="GO:1901601">
    <property type="term" value="P:strigolactone biosynthetic process"/>
    <property type="evidence" value="ECO:0007669"/>
    <property type="project" value="TreeGrafter"/>
</dbReference>
<dbReference type="OrthoDB" id="416096at2759"/>
<dbReference type="GO" id="GO:0009536">
    <property type="term" value="C:plastid"/>
    <property type="evidence" value="ECO:0007669"/>
    <property type="project" value="TreeGrafter"/>
</dbReference>
<dbReference type="Pfam" id="PF13225">
    <property type="entry name" value="D27-like_C"/>
    <property type="match status" value="1"/>
</dbReference>
<dbReference type="PANTHER" id="PTHR33591:SF1">
    <property type="entry name" value="BETA-CAROTENE ISOMERASE D27, CHLOROPLASTIC"/>
    <property type="match status" value="1"/>
</dbReference>
<evidence type="ECO:0000259" key="1">
    <source>
        <dbReference type="Pfam" id="PF13225"/>
    </source>
</evidence>
<proteinExistence type="predicted"/>
<comment type="caution">
    <text evidence="2">The sequence shown here is derived from an EMBL/GenBank/DDBJ whole genome shotgun (WGS) entry which is preliminary data.</text>
</comment>
<keyword evidence="2" id="KW-0413">Isomerase</keyword>
<evidence type="ECO:0000313" key="2">
    <source>
        <dbReference type="EMBL" id="PON54414.1"/>
    </source>
</evidence>
<gene>
    <name evidence="2" type="primary">PanD27</name>
    <name evidence="2" type="ORF">PanWU01x14_194930</name>
</gene>
<dbReference type="InterPro" id="IPR025114">
    <property type="entry name" value="D27-like_C"/>
</dbReference>
<feature type="domain" description="Beta-carotene isomerase D27-like C-terminal" evidence="1">
    <location>
        <begin position="158"/>
        <end position="238"/>
    </location>
</feature>
<dbReference type="EMBL" id="JXTB01000195">
    <property type="protein sequence ID" value="PON54414.1"/>
    <property type="molecule type" value="Genomic_DNA"/>
</dbReference>
<name>A0A2P5C056_PARAD</name>
<sequence>MEATHLLSSRNLCSPASCWPIHRLVKPRTRRSSIAFAVLTPPADNISIVTDGSSLRPREVSPGLYNDTWFDRIAIQHLSESVQAATGLRNSKSGYESLVEAATAASRNFGSTKQRELVIQALEKAFPKPILSLIRTLMPQSKFAREYFAVFTTLFFAWLVGPCEVRESEINGRRERNAVHINKCRFLEQTNCAGMCSNLCKVPSQTFIKDSLGMSVNMVPNFEDMSCEMIFGQDPPSLMDDPAFKQPCYKLCKANRRHNVNCSS</sequence>
<dbReference type="Proteomes" id="UP000237105">
    <property type="component" value="Unassembled WGS sequence"/>
</dbReference>
<accession>A0A2P5C056</accession>
<dbReference type="GO" id="GO:0005506">
    <property type="term" value="F:iron ion binding"/>
    <property type="evidence" value="ECO:0007669"/>
    <property type="project" value="InterPro"/>
</dbReference>
<organism evidence="2 3">
    <name type="scientific">Parasponia andersonii</name>
    <name type="common">Sponia andersonii</name>
    <dbReference type="NCBI Taxonomy" id="3476"/>
    <lineage>
        <taxon>Eukaryota</taxon>
        <taxon>Viridiplantae</taxon>
        <taxon>Streptophyta</taxon>
        <taxon>Embryophyta</taxon>
        <taxon>Tracheophyta</taxon>
        <taxon>Spermatophyta</taxon>
        <taxon>Magnoliopsida</taxon>
        <taxon>eudicotyledons</taxon>
        <taxon>Gunneridae</taxon>
        <taxon>Pentapetalae</taxon>
        <taxon>rosids</taxon>
        <taxon>fabids</taxon>
        <taxon>Rosales</taxon>
        <taxon>Cannabaceae</taxon>
        <taxon>Parasponia</taxon>
    </lineage>
</organism>
<evidence type="ECO:0000313" key="3">
    <source>
        <dbReference type="Proteomes" id="UP000237105"/>
    </source>
</evidence>
<dbReference type="AlphaFoldDB" id="A0A2P5C056"/>
<reference evidence="3" key="1">
    <citation type="submission" date="2016-06" db="EMBL/GenBank/DDBJ databases">
        <title>Parallel loss of symbiosis genes in relatives of nitrogen-fixing non-legume Parasponia.</title>
        <authorList>
            <person name="Van Velzen R."/>
            <person name="Holmer R."/>
            <person name="Bu F."/>
            <person name="Rutten L."/>
            <person name="Van Zeijl A."/>
            <person name="Liu W."/>
            <person name="Santuari L."/>
            <person name="Cao Q."/>
            <person name="Sharma T."/>
            <person name="Shen D."/>
            <person name="Roswanjaya Y."/>
            <person name="Wardhani T."/>
            <person name="Kalhor M.S."/>
            <person name="Jansen J."/>
            <person name="Van den Hoogen J."/>
            <person name="Gungor B."/>
            <person name="Hartog M."/>
            <person name="Hontelez J."/>
            <person name="Verver J."/>
            <person name="Yang W.-C."/>
            <person name="Schijlen E."/>
            <person name="Repin R."/>
            <person name="Schilthuizen M."/>
            <person name="Schranz E."/>
            <person name="Heidstra R."/>
            <person name="Miyata K."/>
            <person name="Fedorova E."/>
            <person name="Kohlen W."/>
            <person name="Bisseling T."/>
            <person name="Smit S."/>
            <person name="Geurts R."/>
        </authorList>
    </citation>
    <scope>NUCLEOTIDE SEQUENCE [LARGE SCALE GENOMIC DNA]</scope>
    <source>
        <strain evidence="3">cv. WU1-14</strain>
    </source>
</reference>
<dbReference type="GO" id="GO:0016859">
    <property type="term" value="F:cis-trans isomerase activity"/>
    <property type="evidence" value="ECO:0007669"/>
    <property type="project" value="TreeGrafter"/>
</dbReference>
<keyword evidence="3" id="KW-1185">Reference proteome</keyword>
<protein>
    <submittedName>
        <fullName evidence="2">Beta-carotene isomerase</fullName>
    </submittedName>
</protein>
<dbReference type="PANTHER" id="PTHR33591">
    <property type="entry name" value="BETA-CAROTENE ISOMERASE D27"/>
    <property type="match status" value="1"/>
</dbReference>
<dbReference type="InterPro" id="IPR038938">
    <property type="entry name" value="D27-like"/>
</dbReference>